<evidence type="ECO:0000259" key="1">
    <source>
        <dbReference type="Pfam" id="PF07705"/>
    </source>
</evidence>
<sequence length="156" mass="15493">MYSSAGTKTGQVVVSSGGQTRTVSCSNSLSVVARADLVAGPVSISNVIQGNPSSLTARISNIGDTTAGSSVTRFQRATNASGANATTVGTVNTASIGSGSSRTVSMSYTFPSSGTFYVRACADSSGSINESNENNNCGGWAQVSVTPALSASCSVS</sequence>
<gene>
    <name evidence="2" type="ORF">COU15_01645</name>
</gene>
<feature type="domain" description="CARDB" evidence="1">
    <location>
        <begin position="35"/>
        <end position="137"/>
    </location>
</feature>
<dbReference type="Gene3D" id="2.60.40.10">
    <property type="entry name" value="Immunoglobulins"/>
    <property type="match status" value="1"/>
</dbReference>
<dbReference type="AlphaFoldDB" id="A0A2H0UFS1"/>
<dbReference type="Pfam" id="PF07705">
    <property type="entry name" value="CARDB"/>
    <property type="match status" value="1"/>
</dbReference>
<dbReference type="EMBL" id="PFBH01000011">
    <property type="protein sequence ID" value="PIR85264.1"/>
    <property type="molecule type" value="Genomic_DNA"/>
</dbReference>
<comment type="caution">
    <text evidence="2">The sequence shown here is derived from an EMBL/GenBank/DDBJ whole genome shotgun (WGS) entry which is preliminary data.</text>
</comment>
<dbReference type="InterPro" id="IPR011635">
    <property type="entry name" value="CARDB"/>
</dbReference>
<feature type="non-terminal residue" evidence="2">
    <location>
        <position position="156"/>
    </location>
</feature>
<reference evidence="3" key="1">
    <citation type="submission" date="2017-09" db="EMBL/GenBank/DDBJ databases">
        <title>Depth-based differentiation of microbial function through sediment-hosted aquifers and enrichment of novel symbionts in the deep terrestrial subsurface.</title>
        <authorList>
            <person name="Probst A.J."/>
            <person name="Ladd B."/>
            <person name="Jarett J.K."/>
            <person name="Geller-Mcgrath D.E."/>
            <person name="Sieber C.M.K."/>
            <person name="Emerson J.B."/>
            <person name="Anantharaman K."/>
            <person name="Thomas B.C."/>
            <person name="Malmstrom R."/>
            <person name="Stieglmeier M."/>
            <person name="Klingl A."/>
            <person name="Woyke T."/>
            <person name="Ryan C.M."/>
            <person name="Banfield J.F."/>
        </authorList>
    </citation>
    <scope>NUCLEOTIDE SEQUENCE [LARGE SCALE GENOMIC DNA]</scope>
</reference>
<evidence type="ECO:0000313" key="3">
    <source>
        <dbReference type="Proteomes" id="UP000229315"/>
    </source>
</evidence>
<protein>
    <recommendedName>
        <fullName evidence="1">CARDB domain-containing protein</fullName>
    </recommendedName>
</protein>
<name>A0A2H0UFS1_9BACT</name>
<dbReference type="InterPro" id="IPR013783">
    <property type="entry name" value="Ig-like_fold"/>
</dbReference>
<proteinExistence type="predicted"/>
<dbReference type="Proteomes" id="UP000229315">
    <property type="component" value="Unassembled WGS sequence"/>
</dbReference>
<organism evidence="2 3">
    <name type="scientific">Candidatus Kaiserbacteria bacterium CG10_big_fil_rev_8_21_14_0_10_45_20</name>
    <dbReference type="NCBI Taxonomy" id="1974607"/>
    <lineage>
        <taxon>Bacteria</taxon>
        <taxon>Candidatus Kaiseribacteriota</taxon>
    </lineage>
</organism>
<evidence type="ECO:0000313" key="2">
    <source>
        <dbReference type="EMBL" id="PIR85264.1"/>
    </source>
</evidence>
<accession>A0A2H0UFS1</accession>